<dbReference type="AlphaFoldDB" id="A0A0B7NHU0"/>
<sequence>MPRIAFEVYALFVNGYGPKISNLMSFGGHMSTYGCRICITKVNPRQDLTSEQRAAGMYFADRTAKIRTAKSLMLSDMSLLFRDNAYGHKKAGVFSSLSTHNLFQYGFDELHGFSNVSKLVFDLIAPRYNTSYKYIGNESGYPFQLAPVDFEAVKLSMIESRKYIPAGVFQFSFKPMDMQNVKSLYGSVDWIQWFIYVLHTAVVGLFNDENVRTALLGLSRAVALALQWKISKHNIAEIEASLKTWFRFLDQMIEDKRLSNCIYTITMHNLIHLSLIIQQCSSLRNISMRSLEREIGNYKRKMRARVAVEQNALNVVDKVTYFKFLETTKMMNFSVLYDRDPDFRKSGFINQPAAADEGDEDYPQLWKPFEKPVTLQTSNTSDWIENMVPMFRFIESLKSYKRRFQSLRRSEPVHVPVQHVTLLPASKMWCDSHIMVSALFKALSNSNNSDRGGEFANLLFSPGANTIGSLYAILEVMKSHKVSPYSKAVPMVQPFSKEKSKKYAVIDVADIVSTDGLIQKIKFNKNNKPAATNWFYLFSPSNPFKSNMSLNTGKISEL</sequence>
<evidence type="ECO:0000313" key="2">
    <source>
        <dbReference type="Proteomes" id="UP000054107"/>
    </source>
</evidence>
<keyword evidence="2" id="KW-1185">Reference proteome</keyword>
<dbReference type="OrthoDB" id="2289822at2759"/>
<protein>
    <submittedName>
        <fullName evidence="1">Uncharacterized protein</fullName>
    </submittedName>
</protein>
<dbReference type="PROSITE" id="PS51257">
    <property type="entry name" value="PROKAR_LIPOPROTEIN"/>
    <property type="match status" value="1"/>
</dbReference>
<evidence type="ECO:0000313" key="1">
    <source>
        <dbReference type="EMBL" id="CEP14481.1"/>
    </source>
</evidence>
<dbReference type="Proteomes" id="UP000054107">
    <property type="component" value="Unassembled WGS sequence"/>
</dbReference>
<proteinExistence type="predicted"/>
<dbReference type="EMBL" id="LN731246">
    <property type="protein sequence ID" value="CEP14481.1"/>
    <property type="molecule type" value="Genomic_DNA"/>
</dbReference>
<gene>
    <name evidence="1" type="primary">PARPA_08662.1 scaffold 33504</name>
</gene>
<organism evidence="1 2">
    <name type="scientific">Parasitella parasitica</name>
    <dbReference type="NCBI Taxonomy" id="35722"/>
    <lineage>
        <taxon>Eukaryota</taxon>
        <taxon>Fungi</taxon>
        <taxon>Fungi incertae sedis</taxon>
        <taxon>Mucoromycota</taxon>
        <taxon>Mucoromycotina</taxon>
        <taxon>Mucoromycetes</taxon>
        <taxon>Mucorales</taxon>
        <taxon>Mucorineae</taxon>
        <taxon>Mucoraceae</taxon>
        <taxon>Parasitella</taxon>
    </lineage>
</organism>
<name>A0A0B7NHU0_9FUNG</name>
<dbReference type="STRING" id="35722.A0A0B7NHU0"/>
<reference evidence="1 2" key="1">
    <citation type="submission" date="2014-09" db="EMBL/GenBank/DDBJ databases">
        <authorList>
            <person name="Ellenberger Sabrina"/>
        </authorList>
    </citation>
    <scope>NUCLEOTIDE SEQUENCE [LARGE SCALE GENOMIC DNA]</scope>
    <source>
        <strain evidence="1 2">CBS 412.66</strain>
    </source>
</reference>
<accession>A0A0B7NHU0</accession>